<keyword evidence="1" id="KW-0472">Membrane</keyword>
<dbReference type="InterPro" id="IPR025576">
    <property type="entry name" value="YwiC"/>
</dbReference>
<evidence type="ECO:0000313" key="3">
    <source>
        <dbReference type="Proteomes" id="UP000254400"/>
    </source>
</evidence>
<evidence type="ECO:0000256" key="1">
    <source>
        <dbReference type="SAM" id="Phobius"/>
    </source>
</evidence>
<dbReference type="Pfam" id="PF14256">
    <property type="entry name" value="YwiC"/>
    <property type="match status" value="1"/>
</dbReference>
<dbReference type="AlphaFoldDB" id="A0A378Y2V1"/>
<organism evidence="2 3">
    <name type="scientific">Paenibacillus polymyxa</name>
    <name type="common">Bacillus polymyxa</name>
    <dbReference type="NCBI Taxonomy" id="1406"/>
    <lineage>
        <taxon>Bacteria</taxon>
        <taxon>Bacillati</taxon>
        <taxon>Bacillota</taxon>
        <taxon>Bacilli</taxon>
        <taxon>Bacillales</taxon>
        <taxon>Paenibacillaceae</taxon>
        <taxon>Paenibacillus</taxon>
    </lineage>
</organism>
<accession>A0A378Y2V1</accession>
<feature type="transmembrane region" description="Helical" evidence="1">
    <location>
        <begin position="117"/>
        <end position="134"/>
    </location>
</feature>
<feature type="transmembrane region" description="Helical" evidence="1">
    <location>
        <begin position="168"/>
        <end position="189"/>
    </location>
</feature>
<name>A0A378Y2V1_PAEPO</name>
<sequence length="267" mass="31125">MNFGGMDDESINRSYKDVTHCEKRIKALKGISRYIPNQHGAWAMLILPFLFGLAASPKQFIHIPLFVCWFFIYLFSFPVLQWIKTGNSKRYRKPVVIYGAILLPLLASLVWVKPALIWYGVLLLFFFMANMYYAKMKNERALLNDITAILLFCSFIYPVVHIGEGGDWTLTTELFLLLVCYFIGTALYVKTIIRERKNPRYYYASIIYHLIIVLLAAWIKVFLVIPFLILFIRAIWLPKFELKAKHVGMAEIGFSLMLYVSVLLLYF</sequence>
<feature type="transmembrane region" description="Helical" evidence="1">
    <location>
        <begin position="61"/>
        <end position="83"/>
    </location>
</feature>
<dbReference type="Proteomes" id="UP000254400">
    <property type="component" value="Unassembled WGS sequence"/>
</dbReference>
<gene>
    <name evidence="2" type="primary">ywiC</name>
    <name evidence="2" type="ORF">NCTC10343_04055</name>
</gene>
<evidence type="ECO:0000313" key="2">
    <source>
        <dbReference type="EMBL" id="SUA71168.1"/>
    </source>
</evidence>
<feature type="transmembrane region" description="Helical" evidence="1">
    <location>
        <begin position="141"/>
        <end position="162"/>
    </location>
</feature>
<keyword evidence="1" id="KW-1133">Transmembrane helix</keyword>
<reference evidence="2 3" key="1">
    <citation type="submission" date="2018-06" db="EMBL/GenBank/DDBJ databases">
        <authorList>
            <consortium name="Pathogen Informatics"/>
            <person name="Doyle S."/>
        </authorList>
    </citation>
    <scope>NUCLEOTIDE SEQUENCE [LARGE SCALE GENOMIC DNA]</scope>
    <source>
        <strain evidence="2 3">NCTC10343</strain>
    </source>
</reference>
<feature type="transmembrane region" description="Helical" evidence="1">
    <location>
        <begin position="246"/>
        <end position="266"/>
    </location>
</feature>
<feature type="transmembrane region" description="Helical" evidence="1">
    <location>
        <begin position="201"/>
        <end position="234"/>
    </location>
</feature>
<dbReference type="EMBL" id="UGSC01000001">
    <property type="protein sequence ID" value="SUA71168.1"/>
    <property type="molecule type" value="Genomic_DNA"/>
</dbReference>
<feature type="transmembrane region" description="Helical" evidence="1">
    <location>
        <begin position="95"/>
        <end position="111"/>
    </location>
</feature>
<evidence type="ECO:0008006" key="4">
    <source>
        <dbReference type="Google" id="ProtNLM"/>
    </source>
</evidence>
<proteinExistence type="predicted"/>
<keyword evidence="1" id="KW-0812">Transmembrane</keyword>
<protein>
    <recommendedName>
        <fullName evidence="4">YwiC-like protein</fullName>
    </recommendedName>
</protein>
<feature type="transmembrane region" description="Helical" evidence="1">
    <location>
        <begin position="34"/>
        <end position="55"/>
    </location>
</feature>